<evidence type="ECO:0000256" key="1">
    <source>
        <dbReference type="SAM" id="Coils"/>
    </source>
</evidence>
<dbReference type="OrthoDB" id="5413531at2759"/>
<dbReference type="EMBL" id="GL988041">
    <property type="protein sequence ID" value="EGS21922.1"/>
    <property type="molecule type" value="Genomic_DNA"/>
</dbReference>
<dbReference type="HOGENOM" id="CLU_1343097_0_0_1"/>
<evidence type="ECO:0000313" key="3">
    <source>
        <dbReference type="Proteomes" id="UP000008066"/>
    </source>
</evidence>
<dbReference type="Proteomes" id="UP000008066">
    <property type="component" value="Unassembled WGS sequence"/>
</dbReference>
<feature type="coiled-coil region" evidence="1">
    <location>
        <begin position="90"/>
        <end position="124"/>
    </location>
</feature>
<proteinExistence type="predicted"/>
<dbReference type="RefSeq" id="XP_006694218.1">
    <property type="nucleotide sequence ID" value="XM_006694155.1"/>
</dbReference>
<feature type="coiled-coil region" evidence="1">
    <location>
        <begin position="150"/>
        <end position="184"/>
    </location>
</feature>
<keyword evidence="1" id="KW-0175">Coiled coil</keyword>
<evidence type="ECO:0000313" key="2">
    <source>
        <dbReference type="EMBL" id="EGS21922.1"/>
    </source>
</evidence>
<sequence length="204" mass="23101">MLFPTLRSAPVAGPTPRGLVRIDIISRIYRLTGHGHNMPTFIIPAFDTHPPTAGTRNIETQPTIVACLEPKLPTRSTELEKSYQERLDKYIQAQVEVERLRTELRDVQEQVQTLSQHNEMLENQVNGAIESVGKDVNELGQMVAKPKKELARAKAEVQHAKKGRDRAVEEKADMRELLEEEEGRGSQRLRTQAFFILKRGRGEG</sequence>
<name>G0S888_CHATD</name>
<protein>
    <submittedName>
        <fullName evidence="2">Uncharacterized protein</fullName>
    </submittedName>
</protein>
<keyword evidence="3" id="KW-1185">Reference proteome</keyword>
<reference evidence="2 3" key="1">
    <citation type="journal article" date="2011" name="Cell">
        <title>Insight into structure and assembly of the nuclear pore complex by utilizing the genome of a eukaryotic thermophile.</title>
        <authorList>
            <person name="Amlacher S."/>
            <person name="Sarges P."/>
            <person name="Flemming D."/>
            <person name="van Noort V."/>
            <person name="Kunze R."/>
            <person name="Devos D.P."/>
            <person name="Arumugam M."/>
            <person name="Bork P."/>
            <person name="Hurt E."/>
        </authorList>
    </citation>
    <scope>NUCLEOTIDE SEQUENCE [LARGE SCALE GENOMIC DNA]</scope>
    <source>
        <strain evidence="3">DSM 1495 / CBS 144.50 / IMI 039719</strain>
    </source>
</reference>
<accession>G0S888</accession>
<dbReference type="GeneID" id="18257834"/>
<dbReference type="KEGG" id="cthr:CTHT_0037960"/>
<dbReference type="AlphaFoldDB" id="G0S888"/>
<organism evidence="3">
    <name type="scientific">Chaetomium thermophilum (strain DSM 1495 / CBS 144.50 / IMI 039719)</name>
    <name type="common">Thermochaetoides thermophila</name>
    <dbReference type="NCBI Taxonomy" id="759272"/>
    <lineage>
        <taxon>Eukaryota</taxon>
        <taxon>Fungi</taxon>
        <taxon>Dikarya</taxon>
        <taxon>Ascomycota</taxon>
        <taxon>Pezizomycotina</taxon>
        <taxon>Sordariomycetes</taxon>
        <taxon>Sordariomycetidae</taxon>
        <taxon>Sordariales</taxon>
        <taxon>Chaetomiaceae</taxon>
        <taxon>Thermochaetoides</taxon>
    </lineage>
</organism>
<gene>
    <name evidence="2" type="ORF">CTHT_0037960</name>
</gene>